<dbReference type="RefSeq" id="WP_015956382.1">
    <property type="nucleotide sequence ID" value="NC_011729.1"/>
</dbReference>
<dbReference type="Gene3D" id="3.40.50.1000">
    <property type="entry name" value="HAD superfamily/HAD-like"/>
    <property type="match status" value="1"/>
</dbReference>
<gene>
    <name evidence="6" type="ordered locus">PCC7424_4434</name>
</gene>
<dbReference type="HOGENOM" id="CLU_045011_13_4_3"/>
<dbReference type="Proteomes" id="UP000002384">
    <property type="component" value="Chromosome"/>
</dbReference>
<dbReference type="SFLD" id="SFLDS00003">
    <property type="entry name" value="Haloacid_Dehalogenase"/>
    <property type="match status" value="1"/>
</dbReference>
<keyword evidence="4" id="KW-0460">Magnesium</keyword>
<dbReference type="InterPro" id="IPR051600">
    <property type="entry name" value="Beta-PGM-like"/>
</dbReference>
<dbReference type="OrthoDB" id="9797743at2"/>
<accession>B7K929</accession>
<sequence>MLSAILFDLDGTLANTDPLHFLTWKEILTQFDLFIDEEFYNQRISGRVNEVIIKDILPQLSEKEGLELAEKKEAQFRELAHNLEPMTGLMRLLDWSKSRQIKQAVVTNAPRKNAEFMLNALRLKKIFPILILAEEAPKGKPDPAPYQLALERLGVSASEAIAFEDSPSGVRSATGAGIFTIGVNSTHDSNYLLEAGAKWVIKDFSSSQLWEWLQQFY</sequence>
<proteinExistence type="inferred from homology"/>
<dbReference type="Pfam" id="PF13419">
    <property type="entry name" value="HAD_2"/>
    <property type="match status" value="1"/>
</dbReference>
<evidence type="ECO:0000256" key="1">
    <source>
        <dbReference type="ARBA" id="ARBA00001946"/>
    </source>
</evidence>
<dbReference type="PANTHER" id="PTHR46193">
    <property type="entry name" value="6-PHOSPHOGLUCONATE PHOSPHATASE"/>
    <property type="match status" value="1"/>
</dbReference>
<name>B7K929_GLOC7</name>
<evidence type="ECO:0000256" key="3">
    <source>
        <dbReference type="ARBA" id="ARBA00022723"/>
    </source>
</evidence>
<dbReference type="SFLD" id="SFLDG01135">
    <property type="entry name" value="C1.5.6:_HAD__Beta-PGM__Phospha"/>
    <property type="match status" value="1"/>
</dbReference>
<evidence type="ECO:0000256" key="2">
    <source>
        <dbReference type="ARBA" id="ARBA00006171"/>
    </source>
</evidence>
<dbReference type="AlphaFoldDB" id="B7K929"/>
<comment type="cofactor">
    <cofactor evidence="1">
        <name>Mg(2+)</name>
        <dbReference type="ChEBI" id="CHEBI:18420"/>
    </cofactor>
</comment>
<evidence type="ECO:0000313" key="7">
    <source>
        <dbReference type="Proteomes" id="UP000002384"/>
    </source>
</evidence>
<reference evidence="7" key="1">
    <citation type="journal article" date="2011" name="MBio">
        <title>Novel metabolic attributes of the genus Cyanothece, comprising a group of unicellular nitrogen-fixing Cyanobacteria.</title>
        <authorList>
            <person name="Bandyopadhyay A."/>
            <person name="Elvitigala T."/>
            <person name="Welsh E."/>
            <person name="Stockel J."/>
            <person name="Liberton M."/>
            <person name="Min H."/>
            <person name="Sherman L.A."/>
            <person name="Pakrasi H.B."/>
        </authorList>
    </citation>
    <scope>NUCLEOTIDE SEQUENCE [LARGE SCALE GENOMIC DNA]</scope>
    <source>
        <strain evidence="7">PCC 7424</strain>
    </source>
</reference>
<dbReference type="InterPro" id="IPR006439">
    <property type="entry name" value="HAD-SF_hydro_IA"/>
</dbReference>
<evidence type="ECO:0000256" key="5">
    <source>
        <dbReference type="ARBA" id="ARBA00023277"/>
    </source>
</evidence>
<comment type="similarity">
    <text evidence="2">Belongs to the HAD-like hydrolase superfamily. CbbY/CbbZ/Gph/YieH family.</text>
</comment>
<dbReference type="CDD" id="cd07505">
    <property type="entry name" value="HAD_BPGM-like"/>
    <property type="match status" value="1"/>
</dbReference>
<keyword evidence="5" id="KW-0119">Carbohydrate metabolism</keyword>
<dbReference type="InterPro" id="IPR041492">
    <property type="entry name" value="HAD_2"/>
</dbReference>
<dbReference type="PANTHER" id="PTHR46193:SF18">
    <property type="entry name" value="HEXITOL PHOSPHATASE B"/>
    <property type="match status" value="1"/>
</dbReference>
<dbReference type="GO" id="GO:0016787">
    <property type="term" value="F:hydrolase activity"/>
    <property type="evidence" value="ECO:0007669"/>
    <property type="project" value="UniProtKB-KW"/>
</dbReference>
<dbReference type="eggNOG" id="COG0637">
    <property type="taxonomic scope" value="Bacteria"/>
</dbReference>
<evidence type="ECO:0000256" key="4">
    <source>
        <dbReference type="ARBA" id="ARBA00022842"/>
    </source>
</evidence>
<dbReference type="GO" id="GO:0046872">
    <property type="term" value="F:metal ion binding"/>
    <property type="evidence" value="ECO:0007669"/>
    <property type="project" value="UniProtKB-KW"/>
</dbReference>
<evidence type="ECO:0000313" key="6">
    <source>
        <dbReference type="EMBL" id="ACK72798.1"/>
    </source>
</evidence>
<protein>
    <submittedName>
        <fullName evidence="6">HAD-superfamily hydrolase, subfamily IA, variant 3</fullName>
    </submittedName>
</protein>
<dbReference type="NCBIfam" id="TIGR01509">
    <property type="entry name" value="HAD-SF-IA-v3"/>
    <property type="match status" value="1"/>
</dbReference>
<dbReference type="SUPFAM" id="SSF56784">
    <property type="entry name" value="HAD-like"/>
    <property type="match status" value="1"/>
</dbReference>
<dbReference type="STRING" id="65393.PCC7424_4434"/>
<organism evidence="6 7">
    <name type="scientific">Gloeothece citriformis (strain PCC 7424)</name>
    <name type="common">Cyanothece sp. (strain PCC 7424)</name>
    <dbReference type="NCBI Taxonomy" id="65393"/>
    <lineage>
        <taxon>Bacteria</taxon>
        <taxon>Bacillati</taxon>
        <taxon>Cyanobacteriota</taxon>
        <taxon>Cyanophyceae</taxon>
        <taxon>Oscillatoriophycideae</taxon>
        <taxon>Chroococcales</taxon>
        <taxon>Aphanothecaceae</taxon>
        <taxon>Gloeothece</taxon>
        <taxon>Gloeothece citriformis</taxon>
    </lineage>
</organism>
<dbReference type="SFLD" id="SFLDG01129">
    <property type="entry name" value="C1.5:_HAD__Beta-PGM__Phosphata"/>
    <property type="match status" value="1"/>
</dbReference>
<keyword evidence="6" id="KW-0378">Hydrolase</keyword>
<dbReference type="InterPro" id="IPR023214">
    <property type="entry name" value="HAD_sf"/>
</dbReference>
<dbReference type="PRINTS" id="PR00413">
    <property type="entry name" value="HADHALOGNASE"/>
</dbReference>
<keyword evidence="7" id="KW-1185">Reference proteome</keyword>
<dbReference type="KEGG" id="cyc:PCC7424_4434"/>
<keyword evidence="3" id="KW-0479">Metal-binding</keyword>
<dbReference type="Gene3D" id="1.10.150.240">
    <property type="entry name" value="Putative phosphatase, domain 2"/>
    <property type="match status" value="1"/>
</dbReference>
<dbReference type="InterPro" id="IPR036412">
    <property type="entry name" value="HAD-like_sf"/>
</dbReference>
<dbReference type="EMBL" id="CP001291">
    <property type="protein sequence ID" value="ACK72798.1"/>
    <property type="molecule type" value="Genomic_DNA"/>
</dbReference>
<dbReference type="InterPro" id="IPR023198">
    <property type="entry name" value="PGP-like_dom2"/>
</dbReference>